<accession>T1JMA1</accession>
<name>T1JMA1_STRMM</name>
<dbReference type="HOGENOM" id="CLU_146952_0_0_1"/>
<dbReference type="Proteomes" id="UP000014500">
    <property type="component" value="Unassembled WGS sequence"/>
</dbReference>
<sequence length="128" mass="14732">MSTKERSGVELGEKSVKLNKEKDCFNVAGLWNKGPTFWCYLEEFDIVVLLETWVEGKDKERARKRLSDVFEWNFLAAKREKKRGRARGGHLVGIRRNIGLKCTFEDWRCGIIIKSTRAGEQGIIITAL</sequence>
<proteinExistence type="predicted"/>
<dbReference type="AlphaFoldDB" id="T1JMA1"/>
<dbReference type="PhylomeDB" id="T1JMA1"/>
<evidence type="ECO:0000313" key="2">
    <source>
        <dbReference type="Proteomes" id="UP000014500"/>
    </source>
</evidence>
<reference evidence="1" key="2">
    <citation type="submission" date="2015-02" db="UniProtKB">
        <authorList>
            <consortium name="EnsemblMetazoa"/>
        </authorList>
    </citation>
    <scope>IDENTIFICATION</scope>
</reference>
<dbReference type="EMBL" id="AFFK01018249">
    <property type="status" value="NOT_ANNOTATED_CDS"/>
    <property type="molecule type" value="Genomic_DNA"/>
</dbReference>
<protein>
    <submittedName>
        <fullName evidence="1">Uncharacterized protein</fullName>
    </submittedName>
</protein>
<dbReference type="EnsemblMetazoa" id="SMAR014981-RA">
    <property type="protein sequence ID" value="SMAR014981-PA"/>
    <property type="gene ID" value="SMAR014981"/>
</dbReference>
<keyword evidence="2" id="KW-1185">Reference proteome</keyword>
<reference evidence="2" key="1">
    <citation type="submission" date="2011-05" db="EMBL/GenBank/DDBJ databases">
        <authorList>
            <person name="Richards S.R."/>
            <person name="Qu J."/>
            <person name="Jiang H."/>
            <person name="Jhangiani S.N."/>
            <person name="Agravi P."/>
            <person name="Goodspeed R."/>
            <person name="Gross S."/>
            <person name="Mandapat C."/>
            <person name="Jackson L."/>
            <person name="Mathew T."/>
            <person name="Pu L."/>
            <person name="Thornton R."/>
            <person name="Saada N."/>
            <person name="Wilczek-Boney K.B."/>
            <person name="Lee S."/>
            <person name="Kovar C."/>
            <person name="Wu Y."/>
            <person name="Scherer S.E."/>
            <person name="Worley K.C."/>
            <person name="Muzny D.M."/>
            <person name="Gibbs R."/>
        </authorList>
    </citation>
    <scope>NUCLEOTIDE SEQUENCE</scope>
    <source>
        <strain evidence="2">Brora</strain>
    </source>
</reference>
<evidence type="ECO:0000313" key="1">
    <source>
        <dbReference type="EnsemblMetazoa" id="SMAR014981-PA"/>
    </source>
</evidence>
<organism evidence="1 2">
    <name type="scientific">Strigamia maritima</name>
    <name type="common">European centipede</name>
    <name type="synonym">Geophilus maritimus</name>
    <dbReference type="NCBI Taxonomy" id="126957"/>
    <lineage>
        <taxon>Eukaryota</taxon>
        <taxon>Metazoa</taxon>
        <taxon>Ecdysozoa</taxon>
        <taxon>Arthropoda</taxon>
        <taxon>Myriapoda</taxon>
        <taxon>Chilopoda</taxon>
        <taxon>Pleurostigmophora</taxon>
        <taxon>Geophilomorpha</taxon>
        <taxon>Linotaeniidae</taxon>
        <taxon>Strigamia</taxon>
    </lineage>
</organism>